<name>A0A7J0FN98_9ERIC</name>
<gene>
    <name evidence="4" type="ORF">Acr_13g0015850</name>
</gene>
<evidence type="ECO:0000313" key="5">
    <source>
        <dbReference type="Proteomes" id="UP000585474"/>
    </source>
</evidence>
<dbReference type="InterPro" id="IPR011990">
    <property type="entry name" value="TPR-like_helical_dom_sf"/>
</dbReference>
<evidence type="ECO:0000256" key="1">
    <source>
        <dbReference type="ARBA" id="ARBA00007626"/>
    </source>
</evidence>
<dbReference type="Proteomes" id="UP000585474">
    <property type="component" value="Unassembled WGS sequence"/>
</dbReference>
<evidence type="ECO:0000256" key="2">
    <source>
        <dbReference type="ARBA" id="ARBA00022737"/>
    </source>
</evidence>
<evidence type="ECO:0000313" key="4">
    <source>
        <dbReference type="EMBL" id="GFZ00186.1"/>
    </source>
</evidence>
<keyword evidence="2" id="KW-0677">Repeat</keyword>
<sequence length="159" mass="18126">MRKAFQLHNEMLRHNLQPSPATYNILLNGLCVNRDLTDADRFFSSLQDQNIRLTKVAYTTLIKAHCVKGDACKADVLFRQMVEKGFEISITDYSAVINRLCKKNLTIKVKVFLHMLLSDGISLDQEICFVMLNAFRRVGDLTSEFELLVKMIKCGLLPA</sequence>
<dbReference type="PANTHER" id="PTHR47941">
    <property type="entry name" value="PENTATRICOPEPTIDE REPEAT-CONTAINING PROTEIN 3, MITOCHONDRIAL"/>
    <property type="match status" value="1"/>
</dbReference>
<protein>
    <submittedName>
        <fullName evidence="4">Tetratricopeptide repeat (TPR)-like superfamily protein</fullName>
    </submittedName>
</protein>
<proteinExistence type="inferred from homology"/>
<dbReference type="AlphaFoldDB" id="A0A7J0FN98"/>
<reference evidence="4 5" key="1">
    <citation type="submission" date="2019-07" db="EMBL/GenBank/DDBJ databases">
        <title>De Novo Assembly of kiwifruit Actinidia rufa.</title>
        <authorList>
            <person name="Sugita-Konishi S."/>
            <person name="Sato K."/>
            <person name="Mori E."/>
            <person name="Abe Y."/>
            <person name="Kisaki G."/>
            <person name="Hamano K."/>
            <person name="Suezawa K."/>
            <person name="Otani M."/>
            <person name="Fukuda T."/>
            <person name="Manabe T."/>
            <person name="Gomi K."/>
            <person name="Tabuchi M."/>
            <person name="Akimitsu K."/>
            <person name="Kataoka I."/>
        </authorList>
    </citation>
    <scope>NUCLEOTIDE SEQUENCE [LARGE SCALE GENOMIC DNA]</scope>
    <source>
        <strain evidence="5">cv. Fuchu</strain>
    </source>
</reference>
<dbReference type="EMBL" id="BJWL01000013">
    <property type="protein sequence ID" value="GFZ00186.1"/>
    <property type="molecule type" value="Genomic_DNA"/>
</dbReference>
<accession>A0A7J0FN98</accession>
<keyword evidence="5" id="KW-1185">Reference proteome</keyword>
<dbReference type="PROSITE" id="PS51375">
    <property type="entry name" value="PPR"/>
    <property type="match status" value="2"/>
</dbReference>
<feature type="repeat" description="PPR" evidence="3">
    <location>
        <begin position="54"/>
        <end position="88"/>
    </location>
</feature>
<organism evidence="4 5">
    <name type="scientific">Actinidia rufa</name>
    <dbReference type="NCBI Taxonomy" id="165716"/>
    <lineage>
        <taxon>Eukaryota</taxon>
        <taxon>Viridiplantae</taxon>
        <taxon>Streptophyta</taxon>
        <taxon>Embryophyta</taxon>
        <taxon>Tracheophyta</taxon>
        <taxon>Spermatophyta</taxon>
        <taxon>Magnoliopsida</taxon>
        <taxon>eudicotyledons</taxon>
        <taxon>Gunneridae</taxon>
        <taxon>Pentapetalae</taxon>
        <taxon>asterids</taxon>
        <taxon>Ericales</taxon>
        <taxon>Actinidiaceae</taxon>
        <taxon>Actinidia</taxon>
    </lineage>
</organism>
<comment type="caution">
    <text evidence="4">The sequence shown here is derived from an EMBL/GenBank/DDBJ whole genome shotgun (WGS) entry which is preliminary data.</text>
</comment>
<dbReference type="Gene3D" id="1.25.40.10">
    <property type="entry name" value="Tetratricopeptide repeat domain"/>
    <property type="match status" value="1"/>
</dbReference>
<feature type="repeat" description="PPR" evidence="3">
    <location>
        <begin position="19"/>
        <end position="53"/>
    </location>
</feature>
<dbReference type="InterPro" id="IPR002885">
    <property type="entry name" value="PPR_rpt"/>
</dbReference>
<comment type="similarity">
    <text evidence="1">Belongs to the PPR family. P subfamily.</text>
</comment>
<dbReference type="Pfam" id="PF01535">
    <property type="entry name" value="PPR"/>
    <property type="match status" value="2"/>
</dbReference>
<dbReference type="OrthoDB" id="1717415at2759"/>
<dbReference type="Pfam" id="PF13041">
    <property type="entry name" value="PPR_2"/>
    <property type="match status" value="1"/>
</dbReference>
<dbReference type="NCBIfam" id="TIGR00756">
    <property type="entry name" value="PPR"/>
    <property type="match status" value="2"/>
</dbReference>
<evidence type="ECO:0000256" key="3">
    <source>
        <dbReference type="PROSITE-ProRule" id="PRU00708"/>
    </source>
</evidence>